<dbReference type="PANTHER" id="PTHR46558">
    <property type="entry name" value="TRACRIPTIONAL REGULATORY PROTEIN-RELATED-RELATED"/>
    <property type="match status" value="1"/>
</dbReference>
<dbReference type="SUPFAM" id="SSF47413">
    <property type="entry name" value="lambda repressor-like DNA-binding domains"/>
    <property type="match status" value="1"/>
</dbReference>
<name>A0A9D1J7Q7_9BACT</name>
<reference evidence="3" key="1">
    <citation type="submission" date="2020-10" db="EMBL/GenBank/DDBJ databases">
        <authorList>
            <person name="Gilroy R."/>
        </authorList>
    </citation>
    <scope>NUCLEOTIDE SEQUENCE</scope>
    <source>
        <strain evidence="3">CHK121-14286</strain>
    </source>
</reference>
<dbReference type="PROSITE" id="PS50943">
    <property type="entry name" value="HTH_CROC1"/>
    <property type="match status" value="1"/>
</dbReference>
<organism evidence="3 4">
    <name type="scientific">Candidatus Fimimonas gallinarum</name>
    <dbReference type="NCBI Taxonomy" id="2840821"/>
    <lineage>
        <taxon>Bacteria</taxon>
        <taxon>Pseudomonadati</taxon>
        <taxon>Myxococcota</taxon>
        <taxon>Myxococcia</taxon>
        <taxon>Myxococcales</taxon>
        <taxon>Cystobacterineae</taxon>
        <taxon>Myxococcaceae</taxon>
        <taxon>Myxococcaceae incertae sedis</taxon>
        <taxon>Candidatus Fimimonas</taxon>
    </lineage>
</organism>
<dbReference type="CDD" id="cd00093">
    <property type="entry name" value="HTH_XRE"/>
    <property type="match status" value="1"/>
</dbReference>
<dbReference type="InterPro" id="IPR001387">
    <property type="entry name" value="Cro/C1-type_HTH"/>
</dbReference>
<evidence type="ECO:0000313" key="4">
    <source>
        <dbReference type="Proteomes" id="UP000824200"/>
    </source>
</evidence>
<protein>
    <submittedName>
        <fullName evidence="3">Helix-turn-helix transcriptional regulator</fullName>
    </submittedName>
</protein>
<accession>A0A9D1J7Q7</accession>
<evidence type="ECO:0000313" key="3">
    <source>
        <dbReference type="EMBL" id="HIR65648.1"/>
    </source>
</evidence>
<dbReference type="EMBL" id="DVHL01000016">
    <property type="protein sequence ID" value="HIR65648.1"/>
    <property type="molecule type" value="Genomic_DNA"/>
</dbReference>
<sequence length="69" mass="8288">MNTLGENLKYLRKINKISQKEFALKMHTTQQRVSEWECNKVEPSLYNILKILRLYNITFEELTDGIEIR</sequence>
<keyword evidence="1" id="KW-0238">DNA-binding</keyword>
<evidence type="ECO:0000256" key="1">
    <source>
        <dbReference type="ARBA" id="ARBA00023125"/>
    </source>
</evidence>
<dbReference type="AlphaFoldDB" id="A0A9D1J7Q7"/>
<dbReference type="Gene3D" id="1.10.260.40">
    <property type="entry name" value="lambda repressor-like DNA-binding domains"/>
    <property type="match status" value="1"/>
</dbReference>
<comment type="caution">
    <text evidence="3">The sequence shown here is derived from an EMBL/GenBank/DDBJ whole genome shotgun (WGS) entry which is preliminary data.</text>
</comment>
<dbReference type="SMART" id="SM00530">
    <property type="entry name" value="HTH_XRE"/>
    <property type="match status" value="1"/>
</dbReference>
<dbReference type="PANTHER" id="PTHR46558:SF4">
    <property type="entry name" value="DNA-BIDING PHAGE PROTEIN"/>
    <property type="match status" value="1"/>
</dbReference>
<feature type="domain" description="HTH cro/C1-type" evidence="2">
    <location>
        <begin position="8"/>
        <end position="62"/>
    </location>
</feature>
<gene>
    <name evidence="3" type="ORF">IAC95_02005</name>
</gene>
<dbReference type="Proteomes" id="UP000824200">
    <property type="component" value="Unassembled WGS sequence"/>
</dbReference>
<reference evidence="3" key="2">
    <citation type="journal article" date="2021" name="PeerJ">
        <title>Extensive microbial diversity within the chicken gut microbiome revealed by metagenomics and culture.</title>
        <authorList>
            <person name="Gilroy R."/>
            <person name="Ravi A."/>
            <person name="Getino M."/>
            <person name="Pursley I."/>
            <person name="Horton D.L."/>
            <person name="Alikhan N.F."/>
            <person name="Baker D."/>
            <person name="Gharbi K."/>
            <person name="Hall N."/>
            <person name="Watson M."/>
            <person name="Adriaenssens E.M."/>
            <person name="Foster-Nyarko E."/>
            <person name="Jarju S."/>
            <person name="Secka A."/>
            <person name="Antonio M."/>
            <person name="Oren A."/>
            <person name="Chaudhuri R.R."/>
            <person name="La Ragione R."/>
            <person name="Hildebrand F."/>
            <person name="Pallen M.J."/>
        </authorList>
    </citation>
    <scope>NUCLEOTIDE SEQUENCE</scope>
    <source>
        <strain evidence="3">CHK121-14286</strain>
    </source>
</reference>
<proteinExistence type="predicted"/>
<dbReference type="Pfam" id="PF01381">
    <property type="entry name" value="HTH_3"/>
    <property type="match status" value="1"/>
</dbReference>
<evidence type="ECO:0000259" key="2">
    <source>
        <dbReference type="PROSITE" id="PS50943"/>
    </source>
</evidence>
<dbReference type="GO" id="GO:0003677">
    <property type="term" value="F:DNA binding"/>
    <property type="evidence" value="ECO:0007669"/>
    <property type="project" value="UniProtKB-KW"/>
</dbReference>
<dbReference type="InterPro" id="IPR010982">
    <property type="entry name" value="Lambda_DNA-bd_dom_sf"/>
</dbReference>